<comment type="subcellular location">
    <subcellularLocation>
        <location evidence="1">Secreted</location>
    </subcellularLocation>
</comment>
<evidence type="ECO:0000313" key="5">
    <source>
        <dbReference type="Proteomes" id="UP001501588"/>
    </source>
</evidence>
<dbReference type="EMBL" id="BAAAFZ010000015">
    <property type="protein sequence ID" value="GAA0577598.1"/>
    <property type="molecule type" value="Genomic_DNA"/>
</dbReference>
<feature type="domain" description="DUF4214" evidence="3">
    <location>
        <begin position="336"/>
        <end position="406"/>
    </location>
</feature>
<dbReference type="Proteomes" id="UP001501588">
    <property type="component" value="Unassembled WGS sequence"/>
</dbReference>
<dbReference type="InterPro" id="IPR011049">
    <property type="entry name" value="Serralysin-like_metalloprot_C"/>
</dbReference>
<keyword evidence="5" id="KW-1185">Reference proteome</keyword>
<evidence type="ECO:0000259" key="3">
    <source>
        <dbReference type="Pfam" id="PF13946"/>
    </source>
</evidence>
<dbReference type="RefSeq" id="WP_343894603.1">
    <property type="nucleotide sequence ID" value="NZ_BAAAFZ010000015.1"/>
</dbReference>
<organism evidence="4 5">
    <name type="scientific">Craurococcus roseus</name>
    <dbReference type="NCBI Taxonomy" id="77585"/>
    <lineage>
        <taxon>Bacteria</taxon>
        <taxon>Pseudomonadati</taxon>
        <taxon>Pseudomonadota</taxon>
        <taxon>Alphaproteobacteria</taxon>
        <taxon>Acetobacterales</taxon>
        <taxon>Acetobacteraceae</taxon>
        <taxon>Craurococcus</taxon>
    </lineage>
</organism>
<sequence length="547" mass="55435">MAVITGNGRLLGTENGDEITGGNVSDTLLGGGGNDTLNGGLDADFAEYSTSPAPIEALLSAGTVSRDGTGGTDTLIGIEGVIGSLTDDVIVGSAEPNVLLGLAGADTINGGGGDDLLRGNSGNDQITGGGGIDTAFYGGDRADYTIAAIGGGFVVTDTAPGGEDDGSDTVVEVEYFSFNDVLFAAEEVLNPAANRPTAGDDSLFGGARTDRIDALGGNDTVYAGAGDDAVIGGPGDDALDGGAGFDTALFGDAGFRGATPRQADPGLILTTAAGTDTLAGFEEARFADGRLVLNTADPAARVARLYEAALDRLPDQAGLNFWIAALQNGEPLASLASGFLASPEFQARFGGATAGNDAFVDRLYLNVLGRAGEPDGRAFWVGTLDGGAGNRAEVLAAFSESAENQAGTAALVQNGIWDRNEAAAQVARMYDTVFGRLPDAPGLVGWRDVLEAGRATLAQVADAFAGSAEFQARYGALDNRGFANALYVNTLDRPADQAGLDFWTGALDAGAARSTVVLAFSESAEHVNLTANSIQSENANEFGILFA</sequence>
<accession>A0ABN1EYB8</accession>
<evidence type="ECO:0000313" key="4">
    <source>
        <dbReference type="EMBL" id="GAA0577598.1"/>
    </source>
</evidence>
<dbReference type="InterPro" id="IPR050557">
    <property type="entry name" value="RTX_toxin/Mannuronan_C5-epim"/>
</dbReference>
<dbReference type="InterPro" id="IPR018511">
    <property type="entry name" value="Hemolysin-typ_Ca-bd_CS"/>
</dbReference>
<dbReference type="Pfam" id="PF13946">
    <property type="entry name" value="DUF4214"/>
    <property type="match status" value="2"/>
</dbReference>
<dbReference type="PANTHER" id="PTHR38340">
    <property type="entry name" value="S-LAYER PROTEIN"/>
    <property type="match status" value="1"/>
</dbReference>
<evidence type="ECO:0000256" key="2">
    <source>
        <dbReference type="ARBA" id="ARBA00022525"/>
    </source>
</evidence>
<dbReference type="Pfam" id="PF00353">
    <property type="entry name" value="HemolysinCabind"/>
    <property type="match status" value="3"/>
</dbReference>
<dbReference type="PRINTS" id="PR00313">
    <property type="entry name" value="CABNDNGRPT"/>
</dbReference>
<reference evidence="4 5" key="1">
    <citation type="journal article" date="2019" name="Int. J. Syst. Evol. Microbiol.">
        <title>The Global Catalogue of Microorganisms (GCM) 10K type strain sequencing project: providing services to taxonomists for standard genome sequencing and annotation.</title>
        <authorList>
            <consortium name="The Broad Institute Genomics Platform"/>
            <consortium name="The Broad Institute Genome Sequencing Center for Infectious Disease"/>
            <person name="Wu L."/>
            <person name="Ma J."/>
        </authorList>
    </citation>
    <scope>NUCLEOTIDE SEQUENCE [LARGE SCALE GENOMIC DNA]</scope>
    <source>
        <strain evidence="4 5">JCM 9933</strain>
    </source>
</reference>
<name>A0ABN1EYB8_9PROT</name>
<comment type="caution">
    <text evidence="4">The sequence shown here is derived from an EMBL/GenBank/DDBJ whole genome shotgun (WGS) entry which is preliminary data.</text>
</comment>
<feature type="domain" description="DUF4214" evidence="3">
    <location>
        <begin position="461"/>
        <end position="529"/>
    </location>
</feature>
<dbReference type="InterPro" id="IPR038255">
    <property type="entry name" value="PBS_linker_sf"/>
</dbReference>
<dbReference type="SUPFAM" id="SSF51120">
    <property type="entry name" value="beta-Roll"/>
    <property type="match status" value="2"/>
</dbReference>
<dbReference type="Gene3D" id="2.150.10.10">
    <property type="entry name" value="Serralysin-like metalloprotease, C-terminal"/>
    <property type="match status" value="2"/>
</dbReference>
<gene>
    <name evidence="4" type="ORF">GCM10009416_15190</name>
</gene>
<dbReference type="Gene3D" id="1.10.3130.20">
    <property type="entry name" value="Phycobilisome linker domain"/>
    <property type="match status" value="2"/>
</dbReference>
<keyword evidence="2" id="KW-0964">Secreted</keyword>
<protein>
    <recommendedName>
        <fullName evidence="3">DUF4214 domain-containing protein</fullName>
    </recommendedName>
</protein>
<dbReference type="PROSITE" id="PS00330">
    <property type="entry name" value="HEMOLYSIN_CALCIUM"/>
    <property type="match status" value="2"/>
</dbReference>
<evidence type="ECO:0000256" key="1">
    <source>
        <dbReference type="ARBA" id="ARBA00004613"/>
    </source>
</evidence>
<dbReference type="PANTHER" id="PTHR38340:SF1">
    <property type="entry name" value="S-LAYER PROTEIN"/>
    <property type="match status" value="1"/>
</dbReference>
<proteinExistence type="predicted"/>
<dbReference type="InterPro" id="IPR001343">
    <property type="entry name" value="Hemolysn_Ca-bd"/>
</dbReference>
<dbReference type="InterPro" id="IPR025282">
    <property type="entry name" value="DUF4214"/>
</dbReference>